<reference evidence="3" key="2">
    <citation type="submission" date="2019-09" db="UniProtKB">
        <authorList>
            <consortium name="WormBaseParasite"/>
        </authorList>
    </citation>
    <scope>IDENTIFICATION</scope>
</reference>
<protein>
    <submittedName>
        <fullName evidence="3">Tudor domain-containing protein</fullName>
    </submittedName>
</protein>
<evidence type="ECO:0000313" key="1">
    <source>
        <dbReference type="EMBL" id="VDO80854.1"/>
    </source>
</evidence>
<evidence type="ECO:0000313" key="3">
    <source>
        <dbReference type="WBParaSite" id="HPBE_0000946501-mRNA-1"/>
    </source>
</evidence>
<reference evidence="1 2" key="1">
    <citation type="submission" date="2018-11" db="EMBL/GenBank/DDBJ databases">
        <authorList>
            <consortium name="Pathogen Informatics"/>
        </authorList>
    </citation>
    <scope>NUCLEOTIDE SEQUENCE [LARGE SCALE GENOMIC DNA]</scope>
</reference>
<gene>
    <name evidence="1" type="ORF">HPBE_LOCUS9466</name>
</gene>
<accession>A0A183FPD8</accession>
<name>A0A183FPD8_HELPZ</name>
<proteinExistence type="predicted"/>
<dbReference type="Proteomes" id="UP000050761">
    <property type="component" value="Unassembled WGS sequence"/>
</dbReference>
<dbReference type="EMBL" id="UZAH01026445">
    <property type="protein sequence ID" value="VDO80854.1"/>
    <property type="molecule type" value="Genomic_DNA"/>
</dbReference>
<organism evidence="2 3">
    <name type="scientific">Heligmosomoides polygyrus</name>
    <name type="common">Parasitic roundworm</name>
    <dbReference type="NCBI Taxonomy" id="6339"/>
    <lineage>
        <taxon>Eukaryota</taxon>
        <taxon>Metazoa</taxon>
        <taxon>Ecdysozoa</taxon>
        <taxon>Nematoda</taxon>
        <taxon>Chromadorea</taxon>
        <taxon>Rhabditida</taxon>
        <taxon>Rhabditina</taxon>
        <taxon>Rhabditomorpha</taxon>
        <taxon>Strongyloidea</taxon>
        <taxon>Heligmosomidae</taxon>
        <taxon>Heligmosomoides</taxon>
    </lineage>
</organism>
<dbReference type="WBParaSite" id="HPBE_0000946501-mRNA-1">
    <property type="protein sequence ID" value="HPBE_0000946501-mRNA-1"/>
    <property type="gene ID" value="HPBE_0000946501"/>
</dbReference>
<keyword evidence="2" id="KW-1185">Reference proteome</keyword>
<evidence type="ECO:0000313" key="2">
    <source>
        <dbReference type="Proteomes" id="UP000050761"/>
    </source>
</evidence>
<sequence>MNARLMDNIEKRAWSQRQFGNQMSSYTTAGTWPGMKAGDVLAKPKEGRAKMCFQTEEATWVRNHAVVFDYDSIHNQSD</sequence>
<accession>A0A3P7Z9I5</accession>
<dbReference type="AlphaFoldDB" id="A0A183FPD8"/>